<organism evidence="2">
    <name type="scientific">viral metagenome</name>
    <dbReference type="NCBI Taxonomy" id="1070528"/>
    <lineage>
        <taxon>unclassified sequences</taxon>
        <taxon>metagenomes</taxon>
        <taxon>organismal metagenomes</taxon>
    </lineage>
</organism>
<protein>
    <submittedName>
        <fullName evidence="2">Uncharacterized protein</fullName>
    </submittedName>
</protein>
<dbReference type="AlphaFoldDB" id="A0A6C0K3J7"/>
<reference evidence="2" key="1">
    <citation type="journal article" date="2020" name="Nature">
        <title>Giant virus diversity and host interactions through global metagenomics.</title>
        <authorList>
            <person name="Schulz F."/>
            <person name="Roux S."/>
            <person name="Paez-Espino D."/>
            <person name="Jungbluth S."/>
            <person name="Walsh D.A."/>
            <person name="Denef V.J."/>
            <person name="McMahon K.D."/>
            <person name="Konstantinidis K.T."/>
            <person name="Eloe-Fadrosh E.A."/>
            <person name="Kyrpides N.C."/>
            <person name="Woyke T."/>
        </authorList>
    </citation>
    <scope>NUCLEOTIDE SEQUENCE</scope>
    <source>
        <strain evidence="2">GVMAG-S-1101165-83</strain>
    </source>
</reference>
<keyword evidence="1" id="KW-0175">Coiled coil</keyword>
<proteinExistence type="predicted"/>
<accession>A0A6C0K3J7</accession>
<name>A0A6C0K3J7_9ZZZZ</name>
<sequence length="202" mass="24156">MSLSDVTKEILKIYNTKFDRNEKEEEELEKEVKLNEEQLLKKYNDILLCRNSDKNITNKPRDKDDDFDPIKLVNESNQIETDNNKDVCNVICKMNYVEDKSFINKMIIYRIAEIKKRLMFIKYNIEIYKLIITNILNLQYKIDSGHIENNDETTGELNELNLQKKLVKEYLEKYVVKSETYIINTSICKFLFLQDRYKKLVG</sequence>
<evidence type="ECO:0000313" key="2">
    <source>
        <dbReference type="EMBL" id="QHU10788.1"/>
    </source>
</evidence>
<dbReference type="EMBL" id="MN740771">
    <property type="protein sequence ID" value="QHU10788.1"/>
    <property type="molecule type" value="Genomic_DNA"/>
</dbReference>
<evidence type="ECO:0000256" key="1">
    <source>
        <dbReference type="SAM" id="Coils"/>
    </source>
</evidence>
<feature type="coiled-coil region" evidence="1">
    <location>
        <begin position="11"/>
        <end position="41"/>
    </location>
</feature>